<evidence type="ECO:0000256" key="2">
    <source>
        <dbReference type="SAM" id="SignalP"/>
    </source>
</evidence>
<keyword evidence="1" id="KW-1133">Transmembrane helix</keyword>
<feature type="chain" id="PRO_5045127067" description="DUF916 domain-containing protein" evidence="2">
    <location>
        <begin position="25"/>
        <end position="332"/>
    </location>
</feature>
<organism evidence="3 4">
    <name type="scientific">Actinoplanes palleronii</name>
    <dbReference type="NCBI Taxonomy" id="113570"/>
    <lineage>
        <taxon>Bacteria</taxon>
        <taxon>Bacillati</taxon>
        <taxon>Actinomycetota</taxon>
        <taxon>Actinomycetes</taxon>
        <taxon>Micromonosporales</taxon>
        <taxon>Micromonosporaceae</taxon>
        <taxon>Actinoplanes</taxon>
    </lineage>
</organism>
<proteinExistence type="predicted"/>
<evidence type="ECO:0008006" key="5">
    <source>
        <dbReference type="Google" id="ProtNLM"/>
    </source>
</evidence>
<keyword evidence="4" id="KW-1185">Reference proteome</keyword>
<evidence type="ECO:0000256" key="1">
    <source>
        <dbReference type="SAM" id="Phobius"/>
    </source>
</evidence>
<comment type="caution">
    <text evidence="3">The sequence shown here is derived from an EMBL/GenBank/DDBJ whole genome shotgun (WGS) entry which is preliminary data.</text>
</comment>
<keyword evidence="2" id="KW-0732">Signal</keyword>
<sequence>MRRTVAFLAAAFAVVGLSPAPALAEGGDVTWTVRTASNSYGSARSSFSYAVNPGGTTEDGLIVANKGTTPLTLTVYAADGLTTSAGQLDLLARDKTSKGVGVWVKAGNGTVTIPAGKAAEVPFAVTVPANATPGDYVGGIVTSLTAPDSTAQVNVERRLGIKIKLRVGGDLVPALAIEDMSVSRTAVTYKIHNTGNAVQSARQAVTITGPFGWFRTEAPAIAAPPELLPGESWTVTVPVEDLTPAVLMTATATLTPLVTDESGSTTALADVSATAHLWVLPWTWTILLLVAIAAVVAGVLLARRARRRRKAREEARIKAAVADALQAAATTV</sequence>
<protein>
    <recommendedName>
        <fullName evidence="5">DUF916 domain-containing protein</fullName>
    </recommendedName>
</protein>
<dbReference type="RefSeq" id="WP_203828190.1">
    <property type="nucleotide sequence ID" value="NZ_BAAATY010000028.1"/>
</dbReference>
<dbReference type="EMBL" id="BOMS01000098">
    <property type="protein sequence ID" value="GIE70115.1"/>
    <property type="molecule type" value="Genomic_DNA"/>
</dbReference>
<feature type="signal peptide" evidence="2">
    <location>
        <begin position="1"/>
        <end position="24"/>
    </location>
</feature>
<keyword evidence="1" id="KW-0472">Membrane</keyword>
<accession>A0ABQ4BHF7</accession>
<keyword evidence="1" id="KW-0812">Transmembrane</keyword>
<reference evidence="3 4" key="1">
    <citation type="submission" date="2021-01" db="EMBL/GenBank/DDBJ databases">
        <title>Whole genome shotgun sequence of Actinoplanes palleronii NBRC 14916.</title>
        <authorList>
            <person name="Komaki H."/>
            <person name="Tamura T."/>
        </authorList>
    </citation>
    <scope>NUCLEOTIDE SEQUENCE [LARGE SCALE GENOMIC DNA]</scope>
    <source>
        <strain evidence="3 4">NBRC 14916</strain>
    </source>
</reference>
<dbReference type="Proteomes" id="UP000624709">
    <property type="component" value="Unassembled WGS sequence"/>
</dbReference>
<feature type="transmembrane region" description="Helical" evidence="1">
    <location>
        <begin position="282"/>
        <end position="302"/>
    </location>
</feature>
<name>A0ABQ4BHF7_9ACTN</name>
<evidence type="ECO:0000313" key="3">
    <source>
        <dbReference type="EMBL" id="GIE70115.1"/>
    </source>
</evidence>
<evidence type="ECO:0000313" key="4">
    <source>
        <dbReference type="Proteomes" id="UP000624709"/>
    </source>
</evidence>
<gene>
    <name evidence="3" type="ORF">Apa02nite_062230</name>
</gene>